<evidence type="ECO:0000313" key="3">
    <source>
        <dbReference type="Proteomes" id="UP000663844"/>
    </source>
</evidence>
<proteinExistence type="predicted"/>
<reference evidence="2" key="1">
    <citation type="submission" date="2021-02" db="EMBL/GenBank/DDBJ databases">
        <authorList>
            <person name="Nowell W R."/>
        </authorList>
    </citation>
    <scope>NUCLEOTIDE SEQUENCE</scope>
</reference>
<dbReference type="Proteomes" id="UP000663845">
    <property type="component" value="Unassembled WGS sequence"/>
</dbReference>
<name>A0A819IXR4_9BILA</name>
<accession>A0A819IXR4</accession>
<dbReference type="AlphaFoldDB" id="A0A819IXR4"/>
<protein>
    <submittedName>
        <fullName evidence="2">Uncharacterized protein</fullName>
    </submittedName>
</protein>
<dbReference type="EMBL" id="CAJOAZ010002400">
    <property type="protein sequence ID" value="CAF3925319.1"/>
    <property type="molecule type" value="Genomic_DNA"/>
</dbReference>
<comment type="caution">
    <text evidence="2">The sequence shown here is derived from an EMBL/GenBank/DDBJ whole genome shotgun (WGS) entry which is preliminary data.</text>
</comment>
<dbReference type="EMBL" id="CAJNOG010000524">
    <property type="protein sequence ID" value="CAF1282082.1"/>
    <property type="molecule type" value="Genomic_DNA"/>
</dbReference>
<gene>
    <name evidence="1" type="ORF">JYZ213_LOCUS31291</name>
    <name evidence="2" type="ORF">OXD698_LOCUS25257</name>
</gene>
<evidence type="ECO:0000313" key="1">
    <source>
        <dbReference type="EMBL" id="CAF1282082.1"/>
    </source>
</evidence>
<sequence>MVSKSKSKSDTKVKTNLWSLISVKQLTIAIASLDNHVDQLEGETWRLNKETKLSTSLWAQVIEKLLIYRNEELNISNNKKSKLIIMKNFVNLYIMYGI</sequence>
<dbReference type="Proteomes" id="UP000663844">
    <property type="component" value="Unassembled WGS sequence"/>
</dbReference>
<organism evidence="2 3">
    <name type="scientific">Adineta steineri</name>
    <dbReference type="NCBI Taxonomy" id="433720"/>
    <lineage>
        <taxon>Eukaryota</taxon>
        <taxon>Metazoa</taxon>
        <taxon>Spiralia</taxon>
        <taxon>Gnathifera</taxon>
        <taxon>Rotifera</taxon>
        <taxon>Eurotatoria</taxon>
        <taxon>Bdelloidea</taxon>
        <taxon>Adinetida</taxon>
        <taxon>Adinetidae</taxon>
        <taxon>Adineta</taxon>
    </lineage>
</organism>
<evidence type="ECO:0000313" key="2">
    <source>
        <dbReference type="EMBL" id="CAF3925319.1"/>
    </source>
</evidence>